<comment type="subcellular location">
    <subcellularLocation>
        <location evidence="1">Cell membrane</location>
    </subcellularLocation>
    <subcellularLocation>
        <location evidence="2">Cytoplasm</location>
        <location evidence="2">Cytosol</location>
    </subcellularLocation>
</comment>
<evidence type="ECO:0000256" key="7">
    <source>
        <dbReference type="SAM" id="MobiDB-lite"/>
    </source>
</evidence>
<evidence type="ECO:0000256" key="4">
    <source>
        <dbReference type="ARBA" id="ARBA00022490"/>
    </source>
</evidence>
<comment type="similarity">
    <text evidence="6">Belongs to the Hyccin family.</text>
</comment>
<keyword evidence="3" id="KW-1003">Cell membrane</keyword>
<gene>
    <name evidence="8" type="ORF">M0813_10619</name>
</gene>
<keyword evidence="5" id="KW-0472">Membrane</keyword>
<dbReference type="EMBL" id="JAOAOG010000341">
    <property type="protein sequence ID" value="KAJ6226613.1"/>
    <property type="molecule type" value="Genomic_DNA"/>
</dbReference>
<dbReference type="PANTHER" id="PTHR31220:SF1">
    <property type="entry name" value="GH21176P"/>
    <property type="match status" value="1"/>
</dbReference>
<feature type="compositionally biased region" description="Basic and acidic residues" evidence="7">
    <location>
        <begin position="273"/>
        <end position="289"/>
    </location>
</feature>
<dbReference type="PANTHER" id="PTHR31220">
    <property type="entry name" value="HYCCIN RELATED"/>
    <property type="match status" value="1"/>
</dbReference>
<reference evidence="8" key="1">
    <citation type="submission" date="2022-08" db="EMBL/GenBank/DDBJ databases">
        <title>Novel sulfate-reducing endosymbionts in the free-living metamonad Anaeramoeba.</title>
        <authorList>
            <person name="Jerlstrom-Hultqvist J."/>
            <person name="Cepicka I."/>
            <person name="Gallot-Lavallee L."/>
            <person name="Salas-Leiva D."/>
            <person name="Curtis B.A."/>
            <person name="Zahonova K."/>
            <person name="Pipaliya S."/>
            <person name="Dacks J."/>
            <person name="Roger A.J."/>
        </authorList>
    </citation>
    <scope>NUCLEOTIDE SEQUENCE</scope>
    <source>
        <strain evidence="8">Schooner1</strain>
    </source>
</reference>
<evidence type="ECO:0000313" key="8">
    <source>
        <dbReference type="EMBL" id="KAJ6226613.1"/>
    </source>
</evidence>
<organism evidence="8 9">
    <name type="scientific">Anaeramoeba flamelloides</name>
    <dbReference type="NCBI Taxonomy" id="1746091"/>
    <lineage>
        <taxon>Eukaryota</taxon>
        <taxon>Metamonada</taxon>
        <taxon>Anaeramoebidae</taxon>
        <taxon>Anaeramoeba</taxon>
    </lineage>
</organism>
<proteinExistence type="inferred from homology"/>
<keyword evidence="4" id="KW-0963">Cytoplasm</keyword>
<dbReference type="InterPro" id="IPR018619">
    <property type="entry name" value="Hyccin"/>
</dbReference>
<dbReference type="Proteomes" id="UP001150062">
    <property type="component" value="Unassembled WGS sequence"/>
</dbReference>
<evidence type="ECO:0000313" key="9">
    <source>
        <dbReference type="Proteomes" id="UP001150062"/>
    </source>
</evidence>
<evidence type="ECO:0000256" key="3">
    <source>
        <dbReference type="ARBA" id="ARBA00022475"/>
    </source>
</evidence>
<protein>
    <submittedName>
        <fullName evidence="8">Uncharacterized protein</fullName>
    </submittedName>
</protein>
<dbReference type="Pfam" id="PF09790">
    <property type="entry name" value="Hyccin"/>
    <property type="match status" value="1"/>
</dbReference>
<comment type="caution">
    <text evidence="8">The sequence shown here is derived from an EMBL/GenBank/DDBJ whole genome shotgun (WGS) entry which is preliminary data.</text>
</comment>
<feature type="region of interest" description="Disordered" evidence="7">
    <location>
        <begin position="266"/>
        <end position="289"/>
    </location>
</feature>
<evidence type="ECO:0000256" key="2">
    <source>
        <dbReference type="ARBA" id="ARBA00004514"/>
    </source>
</evidence>
<evidence type="ECO:0000256" key="6">
    <source>
        <dbReference type="ARBA" id="ARBA00034482"/>
    </source>
</evidence>
<evidence type="ECO:0000256" key="1">
    <source>
        <dbReference type="ARBA" id="ARBA00004236"/>
    </source>
</evidence>
<accession>A0ABQ8X235</accession>
<name>A0ABQ8X235_9EUKA</name>
<keyword evidence="9" id="KW-1185">Reference proteome</keyword>
<evidence type="ECO:0000256" key="5">
    <source>
        <dbReference type="ARBA" id="ARBA00023136"/>
    </source>
</evidence>
<sequence length="377" mass="43930">MSKSLFQTIKKLLDEEQPFLKHINEIIKLKSDSLKPFYSETLFTTKLIHEALQKGPEYFDSIFNWMFTWYHRNDPKKHLFVISHLPLFLYHFNILYANTQSLNKSGRAKLLSIQSFLLSVYSSILESVSDQPIQFRSVPINTASIFHSGFEPLNKQMPLTEMNVQTHNQRKNSLQPNIETVFESLPVISRINTSNIQILNLVILSKFTDHISKIDPIPIICFCGLMARLSIIGFNSLKKAHKIVDFYCSDIDLPFLHKSLDKAPDLQQTQKQNKNEKKKENEKEKEKEKINKKQKLQNLSVRISISDYVWYEIIKGLLFACGLEELVELAAMKTLDVIYERALWEIRSDILLLIKSVKRLVLSTKKKKKKKTTKKKN</sequence>